<organism evidence="9 10">
    <name type="scientific">Euroglyphus maynei</name>
    <name type="common">Mayne's house dust mite</name>
    <dbReference type="NCBI Taxonomy" id="6958"/>
    <lineage>
        <taxon>Eukaryota</taxon>
        <taxon>Metazoa</taxon>
        <taxon>Ecdysozoa</taxon>
        <taxon>Arthropoda</taxon>
        <taxon>Chelicerata</taxon>
        <taxon>Arachnida</taxon>
        <taxon>Acari</taxon>
        <taxon>Acariformes</taxon>
        <taxon>Sarcoptiformes</taxon>
        <taxon>Astigmata</taxon>
        <taxon>Psoroptidia</taxon>
        <taxon>Analgoidea</taxon>
        <taxon>Pyroglyphidae</taxon>
        <taxon>Pyroglyphinae</taxon>
        <taxon>Euroglyphus</taxon>
    </lineage>
</organism>
<name>A0A1Y3BS16_EURMA</name>
<dbReference type="GO" id="GO:0016020">
    <property type="term" value="C:membrane"/>
    <property type="evidence" value="ECO:0007669"/>
    <property type="project" value="UniProtKB-SubCell"/>
</dbReference>
<keyword evidence="5 7" id="KW-1133">Transmembrane helix</keyword>
<evidence type="ECO:0000256" key="6">
    <source>
        <dbReference type="ARBA" id="ARBA00023136"/>
    </source>
</evidence>
<feature type="transmembrane region" description="Helical" evidence="7">
    <location>
        <begin position="807"/>
        <end position="837"/>
    </location>
</feature>
<dbReference type="GO" id="GO:0005319">
    <property type="term" value="F:lipid transporter activity"/>
    <property type="evidence" value="ECO:0007669"/>
    <property type="project" value="TreeGrafter"/>
</dbReference>
<evidence type="ECO:0000256" key="7">
    <source>
        <dbReference type="SAM" id="Phobius"/>
    </source>
</evidence>
<feature type="transmembrane region" description="Helical" evidence="7">
    <location>
        <begin position="762"/>
        <end position="783"/>
    </location>
</feature>
<keyword evidence="6 7" id="KW-0472">Membrane</keyword>
<sequence>PAYVPITDIVRDDVNLSEYLNATLDRISTLSRSRAKQAIRLLTDSMLDVNAISWNNFSNIALKEMICKQKESVKFLDSKNHYLPIIVKSVNQTQLNMDTPEQESLYDTLCHNRNHLMPIIDSLMSVIDHDSVTNRLSRLQRTELARSNWINDVLIPELTEMWSSGIFVDIGNKMGIIHQQTDPFKTESSSQKGTNHLLISFVSMTRAQNFNKLYDTIKQTVEKLSPKFHKGAIVDSLNRILDGLQSLRQLAEHGLFQIKYQISDLLVNADNVKIFLEKNLAIDRSWVEQIMNASIDLSEFIQMSDRVRFDSSAFCNQTLLFDELKLQLPIGDESAAATVVPNSQLVTNVLCTLSVTEDFKFNNQILNQLVIRRLTFNIVNLIQTSLLRKAKIDSNQIPKALSAIKASSEAMPYLKSYIKHMTMSFDHLDESIIRTSLHNLSLSYASDLIGKIICGGSNPSLNREIKLLKVKVEQPKILSANERNVFNSDFCLDGYKQIMQIQGGPVIWNFLKPILVGKILYTPKAPFTDMIMGQMNSTLKFMPRMVEMLHAWAQTLSSLESFYHQSDVNDRMNHVKHLIQSVFINGEADGLFTDFDTFTLIEKLTKSGNILAIVKLIGQVANCASFDRFVAVNDEIELEEMARNLTRSHQFIAGIVFAGKRDDYLDKSTLPKNIEYKIRIDIDFVPSTKALKSRIWEPGPRDHYLDDMQYLHGFVQIQEMIDRSIMALLTNQTNQQRLPIDPEVHLQQQPYLCYGSDKYGNYIRSLAPLITTMAWIFLIAYLIREHVLERELHLEEVMRVMGLKSGVAWLTWFIIGISIMAFATICAILILFVGQLIPASDPILLFLFF</sequence>
<comment type="caution">
    <text evidence="9">The sequence shown here is derived from an EMBL/GenBank/DDBJ whole genome shotgun (WGS) entry which is preliminary data.</text>
</comment>
<dbReference type="Proteomes" id="UP000194236">
    <property type="component" value="Unassembled WGS sequence"/>
</dbReference>
<dbReference type="OrthoDB" id="6434518at2759"/>
<evidence type="ECO:0000256" key="2">
    <source>
        <dbReference type="ARBA" id="ARBA00022448"/>
    </source>
</evidence>
<comment type="subcellular location">
    <subcellularLocation>
        <location evidence="1">Membrane</location>
        <topology evidence="1">Multi-pass membrane protein</topology>
    </subcellularLocation>
</comment>
<keyword evidence="4" id="KW-0677">Repeat</keyword>
<dbReference type="AlphaFoldDB" id="A0A1Y3BS16"/>
<proteinExistence type="predicted"/>
<evidence type="ECO:0000256" key="4">
    <source>
        <dbReference type="ARBA" id="ARBA00022737"/>
    </source>
</evidence>
<dbReference type="GO" id="GO:0140359">
    <property type="term" value="F:ABC-type transporter activity"/>
    <property type="evidence" value="ECO:0007669"/>
    <property type="project" value="InterPro"/>
</dbReference>
<reference evidence="9 10" key="1">
    <citation type="submission" date="2017-03" db="EMBL/GenBank/DDBJ databases">
        <title>Genome Survey of Euroglyphus maynei.</title>
        <authorList>
            <person name="Arlian L.G."/>
            <person name="Morgan M.S."/>
            <person name="Rider S.D."/>
        </authorList>
    </citation>
    <scope>NUCLEOTIDE SEQUENCE [LARGE SCALE GENOMIC DNA]</scope>
    <source>
        <strain evidence="9">Arlian Lab</strain>
        <tissue evidence="9">Whole body</tissue>
    </source>
</reference>
<dbReference type="PANTHER" id="PTHR19229">
    <property type="entry name" value="ATP-BINDING CASSETTE TRANSPORTER SUBFAMILY A ABCA"/>
    <property type="match status" value="1"/>
</dbReference>
<accession>A0A1Y3BS16</accession>
<evidence type="ECO:0000313" key="9">
    <source>
        <dbReference type="EMBL" id="OTF81955.1"/>
    </source>
</evidence>
<dbReference type="Pfam" id="PF12698">
    <property type="entry name" value="ABC2_membrane_3"/>
    <property type="match status" value="1"/>
</dbReference>
<evidence type="ECO:0000313" key="10">
    <source>
        <dbReference type="Proteomes" id="UP000194236"/>
    </source>
</evidence>
<protein>
    <recommendedName>
        <fullName evidence="8">ABC-2 type transporter transmembrane domain-containing protein</fullName>
    </recommendedName>
</protein>
<keyword evidence="10" id="KW-1185">Reference proteome</keyword>
<dbReference type="PANTHER" id="PTHR19229:SF36">
    <property type="entry name" value="ATP-BINDING CASSETTE SUB-FAMILY A MEMBER 2"/>
    <property type="match status" value="1"/>
</dbReference>
<dbReference type="InterPro" id="IPR026082">
    <property type="entry name" value="ABCA"/>
</dbReference>
<evidence type="ECO:0000256" key="1">
    <source>
        <dbReference type="ARBA" id="ARBA00004141"/>
    </source>
</evidence>
<keyword evidence="3 7" id="KW-0812">Transmembrane</keyword>
<dbReference type="EMBL" id="MUJZ01010938">
    <property type="protein sequence ID" value="OTF81955.1"/>
    <property type="molecule type" value="Genomic_DNA"/>
</dbReference>
<gene>
    <name evidence="9" type="ORF">BLA29_002218</name>
</gene>
<dbReference type="InterPro" id="IPR013525">
    <property type="entry name" value="ABC2_TM"/>
</dbReference>
<evidence type="ECO:0000256" key="3">
    <source>
        <dbReference type="ARBA" id="ARBA00022692"/>
    </source>
</evidence>
<keyword evidence="2" id="KW-0813">Transport</keyword>
<evidence type="ECO:0000259" key="8">
    <source>
        <dbReference type="Pfam" id="PF12698"/>
    </source>
</evidence>
<feature type="non-terminal residue" evidence="9">
    <location>
        <position position="849"/>
    </location>
</feature>
<feature type="non-terminal residue" evidence="9">
    <location>
        <position position="1"/>
    </location>
</feature>
<feature type="domain" description="ABC-2 type transporter transmembrane" evidence="8">
    <location>
        <begin position="707"/>
        <end position="849"/>
    </location>
</feature>
<evidence type="ECO:0000256" key="5">
    <source>
        <dbReference type="ARBA" id="ARBA00022989"/>
    </source>
</evidence>